<evidence type="ECO:0000256" key="1">
    <source>
        <dbReference type="ARBA" id="ARBA00009986"/>
    </source>
</evidence>
<dbReference type="PANTHER" id="PTHR42804">
    <property type="entry name" value="ALDEHYDE DEHYDROGENASE"/>
    <property type="match status" value="1"/>
</dbReference>
<dbReference type="InterPro" id="IPR016161">
    <property type="entry name" value="Ald_DH/histidinol_DH"/>
</dbReference>
<dbReference type="Gene3D" id="3.40.605.10">
    <property type="entry name" value="Aldehyde Dehydrogenase, Chain A, domain 1"/>
    <property type="match status" value="1"/>
</dbReference>
<keyword evidence="2 4" id="KW-0560">Oxidoreductase</keyword>
<dbReference type="EC" id="1.2.1.16" evidence="6"/>
<proteinExistence type="inferred from homology"/>
<dbReference type="CDD" id="cd07099">
    <property type="entry name" value="ALDH_DDALDH"/>
    <property type="match status" value="1"/>
</dbReference>
<sequence>MISSIKVETGTAEGLGDAVIRVRDPRTGRVEEFIRRADPEAVAAAAAGLRESQADWAMRSFESRLETLSRFAAELAARRPALARALEVDTGRRRIAGIEAASLDGMLAGVRHAVQSFGQAVWRDGVSAPHVRHTTQWVPYGLVGVISPWNFPFLLSMIDALPALAAGCAVLVKPSEVTPRFVETVMEAVAATPGLGAVFGFVLGDGATGQALIDQVDCVCFTGSVATGRKVAVQAAGRLIPAFLELGGKDPMIVLEGADIEAATDAALRGCVLSTGQACQSIERLYVARAVHDAFLARLVEKAEAVRLSRPDISSGDIGPVIFEKQAAVLQAQIDDARARGGRVLTGGTVETLEGGLWLRPTVIADADHDMAVMRDETFGPILPVMAFTDEDEAVRLANDSDYGLSGAVFAADLDQAERVGRRLDVGAVSLNDAALTALFHEAGKQSFKTSGLGPSRMGADGLGRFLRRKALIANTAAPLPLQAFREDG</sequence>
<dbReference type="EC" id="1.2.1.79" evidence="6"/>
<dbReference type="InterPro" id="IPR016163">
    <property type="entry name" value="Ald_DH_C"/>
</dbReference>
<dbReference type="Gene3D" id="3.40.309.10">
    <property type="entry name" value="Aldehyde Dehydrogenase, Chain A, domain 2"/>
    <property type="match status" value="1"/>
</dbReference>
<dbReference type="InterPro" id="IPR015590">
    <property type="entry name" value="Aldehyde_DH_dom"/>
</dbReference>
<evidence type="ECO:0000313" key="7">
    <source>
        <dbReference type="Proteomes" id="UP001549313"/>
    </source>
</evidence>
<keyword evidence="7" id="KW-1185">Reference proteome</keyword>
<feature type="domain" description="Aldehyde dehydrogenase" evidence="5">
    <location>
        <begin position="20"/>
        <end position="471"/>
    </location>
</feature>
<evidence type="ECO:0000256" key="2">
    <source>
        <dbReference type="ARBA" id="ARBA00023002"/>
    </source>
</evidence>
<reference evidence="6 7" key="1">
    <citation type="submission" date="2024-06" db="EMBL/GenBank/DDBJ databases">
        <title>Sorghum-associated microbial communities from plants grown in Nebraska, USA.</title>
        <authorList>
            <person name="Schachtman D."/>
        </authorList>
    </citation>
    <scope>NUCLEOTIDE SEQUENCE [LARGE SCALE GENOMIC DNA]</scope>
    <source>
        <strain evidence="6 7">2814</strain>
    </source>
</reference>
<dbReference type="PROSITE" id="PS00687">
    <property type="entry name" value="ALDEHYDE_DEHYDR_GLU"/>
    <property type="match status" value="1"/>
</dbReference>
<dbReference type="GO" id="GO:0102810">
    <property type="term" value="F:glutarate-semialdehyde dehydrogenase (NADP+) activity"/>
    <property type="evidence" value="ECO:0007669"/>
    <property type="project" value="UniProtKB-EC"/>
</dbReference>
<comment type="caution">
    <text evidence="6">The sequence shown here is derived from an EMBL/GenBank/DDBJ whole genome shotgun (WGS) entry which is preliminary data.</text>
</comment>
<dbReference type="PANTHER" id="PTHR42804:SF1">
    <property type="entry name" value="ALDEHYDE DEHYDROGENASE-RELATED"/>
    <property type="match status" value="1"/>
</dbReference>
<dbReference type="GO" id="GO:0036243">
    <property type="term" value="F:succinate-semialdehyde dehydrogenase (NADP+) activity"/>
    <property type="evidence" value="ECO:0007669"/>
    <property type="project" value="UniProtKB-EC"/>
</dbReference>
<evidence type="ECO:0000259" key="5">
    <source>
        <dbReference type="Pfam" id="PF00171"/>
    </source>
</evidence>
<organism evidence="6 7">
    <name type="scientific">Brevundimonas faecalis</name>
    <dbReference type="NCBI Taxonomy" id="947378"/>
    <lineage>
        <taxon>Bacteria</taxon>
        <taxon>Pseudomonadati</taxon>
        <taxon>Pseudomonadota</taxon>
        <taxon>Alphaproteobacteria</taxon>
        <taxon>Caulobacterales</taxon>
        <taxon>Caulobacteraceae</taxon>
        <taxon>Brevundimonas</taxon>
    </lineage>
</organism>
<dbReference type="InterPro" id="IPR029510">
    <property type="entry name" value="Ald_DH_CS_GLU"/>
</dbReference>
<dbReference type="RefSeq" id="WP_354087460.1">
    <property type="nucleotide sequence ID" value="NZ_JBEPTF010000001.1"/>
</dbReference>
<evidence type="ECO:0000256" key="3">
    <source>
        <dbReference type="PROSITE-ProRule" id="PRU10007"/>
    </source>
</evidence>
<protein>
    <submittedName>
        <fullName evidence="6">Succinate-semialdehyde dehydrogenase/glutarate-semialdehyde dehydrogenase</fullName>
        <ecNumber evidence="6">1.2.1.16</ecNumber>
        <ecNumber evidence="6">1.2.1.20</ecNumber>
        <ecNumber evidence="6">1.2.1.79</ecNumber>
    </submittedName>
</protein>
<evidence type="ECO:0000256" key="4">
    <source>
        <dbReference type="RuleBase" id="RU003345"/>
    </source>
</evidence>
<name>A0ABV2R949_9CAUL</name>
<dbReference type="SUPFAM" id="SSF53720">
    <property type="entry name" value="ALDH-like"/>
    <property type="match status" value="1"/>
</dbReference>
<accession>A0ABV2R949</accession>
<dbReference type="Proteomes" id="UP001549313">
    <property type="component" value="Unassembled WGS sequence"/>
</dbReference>
<dbReference type="EC" id="1.2.1.20" evidence="6"/>
<comment type="similarity">
    <text evidence="1 4">Belongs to the aldehyde dehydrogenase family.</text>
</comment>
<dbReference type="EMBL" id="JBEPTF010000001">
    <property type="protein sequence ID" value="MET4682515.1"/>
    <property type="molecule type" value="Genomic_DNA"/>
</dbReference>
<evidence type="ECO:0000313" key="6">
    <source>
        <dbReference type="EMBL" id="MET4682515.1"/>
    </source>
</evidence>
<gene>
    <name evidence="6" type="ORF">ABIE19_000424</name>
</gene>
<feature type="active site" evidence="3">
    <location>
        <position position="245"/>
    </location>
</feature>
<dbReference type="Pfam" id="PF00171">
    <property type="entry name" value="Aldedh"/>
    <property type="match status" value="1"/>
</dbReference>
<dbReference type="InterPro" id="IPR016162">
    <property type="entry name" value="Ald_DH_N"/>
</dbReference>